<feature type="transmembrane region" description="Helical" evidence="6">
    <location>
        <begin position="289"/>
        <end position="311"/>
    </location>
</feature>
<name>A0AAE4YB98_9RHOB</name>
<evidence type="ECO:0000313" key="9">
    <source>
        <dbReference type="EMBL" id="NBZ88764.1"/>
    </source>
</evidence>
<evidence type="ECO:0000256" key="4">
    <source>
        <dbReference type="ARBA" id="ARBA00022989"/>
    </source>
</evidence>
<comment type="subcellular location">
    <subcellularLocation>
        <location evidence="1">Cell membrane</location>
        <topology evidence="1">Multi-pass membrane protein</topology>
    </subcellularLocation>
</comment>
<dbReference type="NCBIfam" id="TIGR00360">
    <property type="entry name" value="ComEC_N-term"/>
    <property type="match status" value="1"/>
</dbReference>
<feature type="transmembrane region" description="Helical" evidence="6">
    <location>
        <begin position="52"/>
        <end position="71"/>
    </location>
</feature>
<feature type="transmembrane region" description="Helical" evidence="6">
    <location>
        <begin position="78"/>
        <end position="96"/>
    </location>
</feature>
<keyword evidence="4 6" id="KW-1133">Transmembrane helix</keyword>
<keyword evidence="10" id="KW-1185">Reference proteome</keyword>
<dbReference type="Pfam" id="PF13567">
    <property type="entry name" value="DUF4131"/>
    <property type="match status" value="1"/>
</dbReference>
<comment type="caution">
    <text evidence="9">The sequence shown here is derived from an EMBL/GenBank/DDBJ whole genome shotgun (WGS) entry which is preliminary data.</text>
</comment>
<dbReference type="PANTHER" id="PTHR30619">
    <property type="entry name" value="DNA INTERNALIZATION/COMPETENCE PROTEIN COMEC/REC2"/>
    <property type="match status" value="1"/>
</dbReference>
<dbReference type="GO" id="GO:0005886">
    <property type="term" value="C:plasma membrane"/>
    <property type="evidence" value="ECO:0007669"/>
    <property type="project" value="UniProtKB-SubCell"/>
</dbReference>
<keyword evidence="5 6" id="KW-0472">Membrane</keyword>
<keyword evidence="3 6" id="KW-0812">Transmembrane</keyword>
<proteinExistence type="predicted"/>
<organism evidence="9 10">
    <name type="scientific">Stagnihabitans tardus</name>
    <dbReference type="NCBI Taxonomy" id="2699202"/>
    <lineage>
        <taxon>Bacteria</taxon>
        <taxon>Pseudomonadati</taxon>
        <taxon>Pseudomonadota</taxon>
        <taxon>Alphaproteobacteria</taxon>
        <taxon>Rhodobacterales</taxon>
        <taxon>Paracoccaceae</taxon>
        <taxon>Stagnihabitans</taxon>
    </lineage>
</organism>
<dbReference type="InterPro" id="IPR052159">
    <property type="entry name" value="Competence_DNA_uptake"/>
</dbReference>
<evidence type="ECO:0000256" key="3">
    <source>
        <dbReference type="ARBA" id="ARBA00022692"/>
    </source>
</evidence>
<feature type="transmembrane region" description="Helical" evidence="6">
    <location>
        <begin position="430"/>
        <end position="453"/>
    </location>
</feature>
<dbReference type="InterPro" id="IPR025405">
    <property type="entry name" value="DUF4131"/>
</dbReference>
<feature type="transmembrane region" description="Helical" evidence="6">
    <location>
        <begin position="102"/>
        <end position="123"/>
    </location>
</feature>
<evidence type="ECO:0000256" key="6">
    <source>
        <dbReference type="SAM" id="Phobius"/>
    </source>
</evidence>
<dbReference type="AlphaFoldDB" id="A0AAE4YB98"/>
<accession>A0AAE4YB98</accession>
<feature type="transmembrane region" description="Helical" evidence="6">
    <location>
        <begin position="331"/>
        <end position="351"/>
    </location>
</feature>
<evidence type="ECO:0000256" key="5">
    <source>
        <dbReference type="ARBA" id="ARBA00023136"/>
    </source>
</evidence>
<gene>
    <name evidence="9" type="ORF">GV832_14320</name>
</gene>
<evidence type="ECO:0000313" key="10">
    <source>
        <dbReference type="Proteomes" id="UP001193501"/>
    </source>
</evidence>
<feature type="domain" description="DUF4131" evidence="8">
    <location>
        <begin position="78"/>
        <end position="229"/>
    </location>
</feature>
<dbReference type="Proteomes" id="UP001193501">
    <property type="component" value="Unassembled WGS sequence"/>
</dbReference>
<evidence type="ECO:0000256" key="1">
    <source>
        <dbReference type="ARBA" id="ARBA00004651"/>
    </source>
</evidence>
<dbReference type="Pfam" id="PF03772">
    <property type="entry name" value="Competence"/>
    <property type="match status" value="1"/>
</dbReference>
<evidence type="ECO:0000256" key="2">
    <source>
        <dbReference type="ARBA" id="ARBA00022475"/>
    </source>
</evidence>
<dbReference type="EMBL" id="JAABNR010000013">
    <property type="protein sequence ID" value="NBZ88764.1"/>
    <property type="molecule type" value="Genomic_DNA"/>
</dbReference>
<dbReference type="PANTHER" id="PTHR30619:SF1">
    <property type="entry name" value="RECOMBINATION PROTEIN 2"/>
    <property type="match status" value="1"/>
</dbReference>
<feature type="domain" description="ComEC/Rec2-related protein" evidence="7">
    <location>
        <begin position="269"/>
        <end position="545"/>
    </location>
</feature>
<feature type="transmembrane region" description="Helical" evidence="6">
    <location>
        <begin position="548"/>
        <end position="564"/>
    </location>
</feature>
<reference evidence="9" key="1">
    <citation type="submission" date="2020-01" db="EMBL/GenBank/DDBJ databases">
        <authorList>
            <person name="Chen W.-M."/>
        </authorList>
    </citation>
    <scope>NUCLEOTIDE SEQUENCE</scope>
    <source>
        <strain evidence="9">CYK-10</strain>
    </source>
</reference>
<sequence length="726" mass="76309">MFGQDEAGLQGQGLDLDTGAGKVAPFWARGLGGLWLGPQRLAEAVAAAPVDLFLFLPIFMATGIGLWFRLVLEPGPGFYAALGLGVAVLGGLAWRGPYLLRAPALALAFVALGALACGVRVWLVASPMLAAPYYGPIQGRIIEIDRSQTDAVRLTLDRVVLLELPPDQTPLTVRVSLKGEVKTYDPGATVLVTARIAAPEAAVEPSGFDFRRMAWFQQLGAVGYTASPVVIWAEPGPWEAWINRIRSSLSRAITDRVPGDAGAFASGALTGDRAGISAQVVQDLRDSSLAHLLAISGMNMAFIVGFVFGLIRYGLALVPVVALRVEAKKVAAVVAFGVAAFYLALSGANVATTRAFLMVTIMLGAVLLDRRAITLRSVALAALALMTYEPESLLNPGFQLSFAATVALIAGFGPVERWMKGHHWPRPAEWFGLLVATSVLAGLATTPFAAATFNRTAPWGLVANLMTVPVMSVVMGAGAMALLLAPFGLSGPALWVMGKAAEWILFVAHWVSGWGGAVTPVPQPGPWVIPLITLGGLWLVIWRGRARLWGLAPVALALGLWVMVERPVLLISSDGVLAGVLGPEGRALSTSRGAGFAAEAWLADDGDLTPPKEAALRAGMEGEKGKDRRFQVGELRGVVLAGKGALGRVEALCQAMDLVILPMDFGEAGVSGPCTVVDKRLLSRSGALAGHLVEGGLVLVPVRAQARPWTGNAEPVETVFVAKVTR</sequence>
<dbReference type="InterPro" id="IPR004477">
    <property type="entry name" value="ComEC_N"/>
</dbReference>
<feature type="transmembrane region" description="Helical" evidence="6">
    <location>
        <begin position="459"/>
        <end position="485"/>
    </location>
</feature>
<evidence type="ECO:0000259" key="7">
    <source>
        <dbReference type="Pfam" id="PF03772"/>
    </source>
</evidence>
<evidence type="ECO:0000259" key="8">
    <source>
        <dbReference type="Pfam" id="PF13567"/>
    </source>
</evidence>
<feature type="transmembrane region" description="Helical" evidence="6">
    <location>
        <begin position="524"/>
        <end position="541"/>
    </location>
</feature>
<protein>
    <submittedName>
        <fullName evidence="9">DUF4131 domain-containing protein</fullName>
    </submittedName>
</protein>
<keyword evidence="2" id="KW-1003">Cell membrane</keyword>
<feature type="transmembrane region" description="Helical" evidence="6">
    <location>
        <begin position="400"/>
        <end position="418"/>
    </location>
</feature>